<feature type="domain" description="D-alanyl-D-alanine carboxypeptidase-like core" evidence="3">
    <location>
        <begin position="114"/>
        <end position="242"/>
    </location>
</feature>
<feature type="region of interest" description="Disordered" evidence="1">
    <location>
        <begin position="48"/>
        <end position="82"/>
    </location>
</feature>
<dbReference type="PANTHER" id="PTHR34385">
    <property type="entry name" value="D-ALANYL-D-ALANINE CARBOXYPEPTIDASE"/>
    <property type="match status" value="1"/>
</dbReference>
<dbReference type="PANTHER" id="PTHR34385:SF1">
    <property type="entry name" value="PEPTIDOGLYCAN L-ALANYL-D-GLUTAMATE ENDOPEPTIDASE CWLK"/>
    <property type="match status" value="1"/>
</dbReference>
<dbReference type="Gene3D" id="3.30.1380.10">
    <property type="match status" value="1"/>
</dbReference>
<organism evidence="4 5">
    <name type="scientific">Candidatus Acutalibacter ornithocaccae</name>
    <dbReference type="NCBI Taxonomy" id="2838416"/>
    <lineage>
        <taxon>Bacteria</taxon>
        <taxon>Bacillati</taxon>
        <taxon>Bacillota</taxon>
        <taxon>Clostridia</taxon>
        <taxon>Eubacteriales</taxon>
        <taxon>Acutalibacteraceae</taxon>
        <taxon>Acutalibacter</taxon>
    </lineage>
</organism>
<evidence type="ECO:0000256" key="1">
    <source>
        <dbReference type="SAM" id="MobiDB-lite"/>
    </source>
</evidence>
<keyword evidence="2" id="KW-0472">Membrane</keyword>
<dbReference type="InterPro" id="IPR009045">
    <property type="entry name" value="Zn_M74/Hedgehog-like"/>
</dbReference>
<accession>A0A9D2M0H6</accession>
<protein>
    <submittedName>
        <fullName evidence="4">M15 family metallopeptidase</fullName>
    </submittedName>
</protein>
<evidence type="ECO:0000313" key="4">
    <source>
        <dbReference type="EMBL" id="HJB38605.1"/>
    </source>
</evidence>
<comment type="caution">
    <text evidence="4">The sequence shown here is derived from an EMBL/GenBank/DDBJ whole genome shotgun (WGS) entry which is preliminary data.</text>
</comment>
<dbReference type="InterPro" id="IPR052179">
    <property type="entry name" value="DD-CPase-like"/>
</dbReference>
<dbReference type="InterPro" id="IPR003709">
    <property type="entry name" value="VanY-like_core_dom"/>
</dbReference>
<dbReference type="GO" id="GO:0008233">
    <property type="term" value="F:peptidase activity"/>
    <property type="evidence" value="ECO:0007669"/>
    <property type="project" value="InterPro"/>
</dbReference>
<dbReference type="InterPro" id="IPR058193">
    <property type="entry name" value="VanY/YodJ_core_dom"/>
</dbReference>
<name>A0A9D2M0H6_9FIRM</name>
<dbReference type="Proteomes" id="UP000824214">
    <property type="component" value="Unassembled WGS sequence"/>
</dbReference>
<dbReference type="GO" id="GO:0006508">
    <property type="term" value="P:proteolysis"/>
    <property type="evidence" value="ECO:0007669"/>
    <property type="project" value="InterPro"/>
</dbReference>
<feature type="compositionally biased region" description="Polar residues" evidence="1">
    <location>
        <begin position="48"/>
        <end position="58"/>
    </location>
</feature>
<evidence type="ECO:0000313" key="5">
    <source>
        <dbReference type="Proteomes" id="UP000824214"/>
    </source>
</evidence>
<sequence length="268" mass="30377">MKMKHADIQWEQPAPKGHGFSLFLWVMVLLFIAFVLVTAYAALTWKAPTSQEPGSQPQLGIAAETDPTSSSESGSASVPAQQPDGEWNLLLVNRWNPLPENYTVDLVEVPGGQQVDERIYQPLMEMLEAAREGNWGELPQVLSGYRTQEEQEKLFQEEIDGNLAEGYSEEEARELAQQWVAVPGTSEHQLGLAVDLGGATYDVFFWLQEHSWEYGFIWRYPGDKTDLTGTAEEVWHYRYVGKEAAKEIYEQGVCLEEYLEQKKEKNGQ</sequence>
<gene>
    <name evidence="4" type="ORF">H9942_11170</name>
</gene>
<keyword evidence="2" id="KW-1133">Transmembrane helix</keyword>
<proteinExistence type="predicted"/>
<evidence type="ECO:0000256" key="2">
    <source>
        <dbReference type="SAM" id="Phobius"/>
    </source>
</evidence>
<dbReference type="SUPFAM" id="SSF55166">
    <property type="entry name" value="Hedgehog/DD-peptidase"/>
    <property type="match status" value="1"/>
</dbReference>
<dbReference type="CDD" id="cd14852">
    <property type="entry name" value="LD-carboxypeptidase"/>
    <property type="match status" value="1"/>
</dbReference>
<keyword evidence="2" id="KW-0812">Transmembrane</keyword>
<feature type="transmembrane region" description="Helical" evidence="2">
    <location>
        <begin position="20"/>
        <end position="43"/>
    </location>
</feature>
<reference evidence="4" key="1">
    <citation type="journal article" date="2021" name="PeerJ">
        <title>Extensive microbial diversity within the chicken gut microbiome revealed by metagenomics and culture.</title>
        <authorList>
            <person name="Gilroy R."/>
            <person name="Ravi A."/>
            <person name="Getino M."/>
            <person name="Pursley I."/>
            <person name="Horton D.L."/>
            <person name="Alikhan N.F."/>
            <person name="Baker D."/>
            <person name="Gharbi K."/>
            <person name="Hall N."/>
            <person name="Watson M."/>
            <person name="Adriaenssens E.M."/>
            <person name="Foster-Nyarko E."/>
            <person name="Jarju S."/>
            <person name="Secka A."/>
            <person name="Antonio M."/>
            <person name="Oren A."/>
            <person name="Chaudhuri R.R."/>
            <person name="La Ragione R."/>
            <person name="Hildebrand F."/>
            <person name="Pallen M.J."/>
        </authorList>
    </citation>
    <scope>NUCLEOTIDE SEQUENCE</scope>
    <source>
        <strain evidence="4">ChiBcolR8-3208</strain>
    </source>
</reference>
<reference evidence="4" key="2">
    <citation type="submission" date="2021-04" db="EMBL/GenBank/DDBJ databases">
        <authorList>
            <person name="Gilroy R."/>
        </authorList>
    </citation>
    <scope>NUCLEOTIDE SEQUENCE</scope>
    <source>
        <strain evidence="4">ChiBcolR8-3208</strain>
    </source>
</reference>
<dbReference type="EMBL" id="DWXZ01000238">
    <property type="protein sequence ID" value="HJB38605.1"/>
    <property type="molecule type" value="Genomic_DNA"/>
</dbReference>
<dbReference type="AlphaFoldDB" id="A0A9D2M0H6"/>
<evidence type="ECO:0000259" key="3">
    <source>
        <dbReference type="Pfam" id="PF02557"/>
    </source>
</evidence>
<dbReference type="Pfam" id="PF02557">
    <property type="entry name" value="VanY"/>
    <property type="match status" value="1"/>
</dbReference>